<evidence type="ECO:0000256" key="10">
    <source>
        <dbReference type="HAMAP-Rule" id="MF_00493"/>
    </source>
</evidence>
<dbReference type="Pfam" id="PF00923">
    <property type="entry name" value="TAL_FSA"/>
    <property type="match status" value="1"/>
</dbReference>
<dbReference type="InterPro" id="IPR013785">
    <property type="entry name" value="Aldolase_TIM"/>
</dbReference>
<comment type="catalytic activity">
    <reaction evidence="10">
        <text>D-sedoheptulose 7-phosphate + D-glyceraldehyde 3-phosphate = D-erythrose 4-phosphate + beta-D-fructose 6-phosphate</text>
        <dbReference type="Rhea" id="RHEA:17053"/>
        <dbReference type="ChEBI" id="CHEBI:16897"/>
        <dbReference type="ChEBI" id="CHEBI:57483"/>
        <dbReference type="ChEBI" id="CHEBI:57634"/>
        <dbReference type="ChEBI" id="CHEBI:59776"/>
        <dbReference type="EC" id="2.2.1.2"/>
    </reaction>
</comment>
<evidence type="ECO:0000313" key="11">
    <source>
        <dbReference type="EMBL" id="OGI57038.1"/>
    </source>
</evidence>
<dbReference type="HAMAP" id="MF_00493">
    <property type="entry name" value="Transaldolase_2"/>
    <property type="match status" value="1"/>
</dbReference>
<dbReference type="Proteomes" id="UP000177950">
    <property type="component" value="Unassembled WGS sequence"/>
</dbReference>
<gene>
    <name evidence="10" type="primary">tal</name>
    <name evidence="11" type="ORF">A2V58_03720</name>
</gene>
<dbReference type="EC" id="2.2.1.2" evidence="5 10"/>
<evidence type="ECO:0000256" key="2">
    <source>
        <dbReference type="ARBA" id="ARBA00004496"/>
    </source>
</evidence>
<protein>
    <recommendedName>
        <fullName evidence="5 10">Transaldolase</fullName>
        <ecNumber evidence="5 10">2.2.1.2</ecNumber>
    </recommendedName>
</protein>
<dbReference type="Gene3D" id="3.20.20.70">
    <property type="entry name" value="Aldolase class I"/>
    <property type="match status" value="1"/>
</dbReference>
<evidence type="ECO:0000256" key="7">
    <source>
        <dbReference type="ARBA" id="ARBA00022679"/>
    </source>
</evidence>
<evidence type="ECO:0000256" key="9">
    <source>
        <dbReference type="ARBA" id="ARBA00023270"/>
    </source>
</evidence>
<evidence type="ECO:0000256" key="5">
    <source>
        <dbReference type="ARBA" id="ARBA00013151"/>
    </source>
</evidence>
<dbReference type="GO" id="GO:0004801">
    <property type="term" value="F:transaldolase activity"/>
    <property type="evidence" value="ECO:0007669"/>
    <property type="project" value="UniProtKB-UniRule"/>
</dbReference>
<evidence type="ECO:0000313" key="12">
    <source>
        <dbReference type="Proteomes" id="UP000177950"/>
    </source>
</evidence>
<dbReference type="EMBL" id="MFSV01000157">
    <property type="protein sequence ID" value="OGI57038.1"/>
    <property type="molecule type" value="Genomic_DNA"/>
</dbReference>
<comment type="pathway">
    <text evidence="3 10">Carbohydrate degradation; pentose phosphate pathway; D-glyceraldehyde 3-phosphate and beta-D-fructose 6-phosphate from D-ribose 5-phosphate and D-xylulose 5-phosphate (non-oxidative stage): step 2/3.</text>
</comment>
<keyword evidence="8 10" id="KW-0570">Pentose shunt</keyword>
<evidence type="ECO:0000256" key="1">
    <source>
        <dbReference type="ARBA" id="ARBA00003518"/>
    </source>
</evidence>
<organism evidence="11 12">
    <name type="scientific">Candidatus Muproteobacteria bacterium RBG_19FT_COMBO_61_10</name>
    <dbReference type="NCBI Taxonomy" id="1817761"/>
    <lineage>
        <taxon>Bacteria</taxon>
        <taxon>Pseudomonadati</taxon>
        <taxon>Pseudomonadota</taxon>
        <taxon>Candidatus Muproteobacteria</taxon>
    </lineage>
</organism>
<comment type="caution">
    <text evidence="10">Lacks conserved residue(s) required for the propagation of feature annotation.</text>
</comment>
<keyword evidence="6 10" id="KW-0963">Cytoplasm</keyword>
<comment type="subcellular location">
    <subcellularLocation>
        <location evidence="2 10">Cytoplasm</location>
    </subcellularLocation>
</comment>
<evidence type="ECO:0000256" key="4">
    <source>
        <dbReference type="ARBA" id="ARBA00008426"/>
    </source>
</evidence>
<comment type="similarity">
    <text evidence="4 10">Belongs to the transaldolase family. Type 2 subfamily.</text>
</comment>
<evidence type="ECO:0000256" key="6">
    <source>
        <dbReference type="ARBA" id="ARBA00022490"/>
    </source>
</evidence>
<accession>A0A1F6UI86</accession>
<dbReference type="InterPro" id="IPR001585">
    <property type="entry name" value="TAL/FSA"/>
</dbReference>
<dbReference type="GO" id="GO:0005975">
    <property type="term" value="P:carbohydrate metabolic process"/>
    <property type="evidence" value="ECO:0007669"/>
    <property type="project" value="InterPro"/>
</dbReference>
<dbReference type="GO" id="GO:0006098">
    <property type="term" value="P:pentose-phosphate shunt"/>
    <property type="evidence" value="ECO:0007669"/>
    <property type="project" value="UniProtKB-UniRule"/>
</dbReference>
<keyword evidence="9 10" id="KW-0704">Schiff base</keyword>
<keyword evidence="7 10" id="KW-0808">Transferase</keyword>
<dbReference type="PANTHER" id="PTHR10683:SF31">
    <property type="entry name" value="TRANSALDOLASE"/>
    <property type="match status" value="1"/>
</dbReference>
<dbReference type="PANTHER" id="PTHR10683">
    <property type="entry name" value="TRANSALDOLASE"/>
    <property type="match status" value="1"/>
</dbReference>
<dbReference type="AlphaFoldDB" id="A0A1F6UI86"/>
<proteinExistence type="inferred from homology"/>
<evidence type="ECO:0000256" key="8">
    <source>
        <dbReference type="ARBA" id="ARBA00023126"/>
    </source>
</evidence>
<dbReference type="InterPro" id="IPR004732">
    <property type="entry name" value="Transaldolase_2"/>
</dbReference>
<reference evidence="11 12" key="1">
    <citation type="journal article" date="2016" name="Nat. Commun.">
        <title>Thousands of microbial genomes shed light on interconnected biogeochemical processes in an aquifer system.</title>
        <authorList>
            <person name="Anantharaman K."/>
            <person name="Brown C.T."/>
            <person name="Hug L.A."/>
            <person name="Sharon I."/>
            <person name="Castelle C.J."/>
            <person name="Probst A.J."/>
            <person name="Thomas B.C."/>
            <person name="Singh A."/>
            <person name="Wilkins M.J."/>
            <person name="Karaoz U."/>
            <person name="Brodie E.L."/>
            <person name="Williams K.H."/>
            <person name="Hubbard S.S."/>
            <person name="Banfield J.F."/>
        </authorList>
    </citation>
    <scope>NUCLEOTIDE SEQUENCE [LARGE SCALE GENOMIC DNA]</scope>
</reference>
<evidence type="ECO:0000256" key="3">
    <source>
        <dbReference type="ARBA" id="ARBA00004857"/>
    </source>
</evidence>
<dbReference type="GO" id="GO:0005737">
    <property type="term" value="C:cytoplasm"/>
    <property type="evidence" value="ECO:0007669"/>
    <property type="project" value="UniProtKB-SubCell"/>
</dbReference>
<dbReference type="UniPathway" id="UPA00115">
    <property type="reaction ID" value="UER00414"/>
</dbReference>
<comment type="caution">
    <text evidence="11">The sequence shown here is derived from an EMBL/GenBank/DDBJ whole genome shotgun (WGS) entry which is preliminary data.</text>
</comment>
<sequence>MSAPRWRTLAAQGAMPQRLLWASTGTKDPAYSDVKYVEALIGPDTVNTLPPQTLAAYRQHGQPALRLETGLDMAQAMPAALSELGIDLENAAAQLEEEGVQKFIDAYDGLLATLGQWRARKRE</sequence>
<comment type="function">
    <text evidence="1 10">Transaldolase is important for the balance of metabolites in the pentose-phosphate pathway.</text>
</comment>
<name>A0A1F6UI86_9PROT</name>
<dbReference type="SUPFAM" id="SSF51569">
    <property type="entry name" value="Aldolase"/>
    <property type="match status" value="1"/>
</dbReference>